<feature type="compositionally biased region" description="Basic and acidic residues" evidence="1">
    <location>
        <begin position="27"/>
        <end position="39"/>
    </location>
</feature>
<feature type="region of interest" description="Disordered" evidence="1">
    <location>
        <begin position="1"/>
        <end position="39"/>
    </location>
</feature>
<organism evidence="2 3">
    <name type="scientific">Pisolithus tinctorius Marx 270</name>
    <dbReference type="NCBI Taxonomy" id="870435"/>
    <lineage>
        <taxon>Eukaryota</taxon>
        <taxon>Fungi</taxon>
        <taxon>Dikarya</taxon>
        <taxon>Basidiomycota</taxon>
        <taxon>Agaricomycotina</taxon>
        <taxon>Agaricomycetes</taxon>
        <taxon>Agaricomycetidae</taxon>
        <taxon>Boletales</taxon>
        <taxon>Sclerodermatineae</taxon>
        <taxon>Pisolithaceae</taxon>
        <taxon>Pisolithus</taxon>
    </lineage>
</organism>
<accession>A0A0C3PMA7</accession>
<dbReference type="Proteomes" id="UP000054217">
    <property type="component" value="Unassembled WGS sequence"/>
</dbReference>
<dbReference type="EMBL" id="KN831954">
    <property type="protein sequence ID" value="KIO09459.1"/>
    <property type="molecule type" value="Genomic_DNA"/>
</dbReference>
<reference evidence="3" key="2">
    <citation type="submission" date="2015-01" db="EMBL/GenBank/DDBJ databases">
        <title>Evolutionary Origins and Diversification of the Mycorrhizal Mutualists.</title>
        <authorList>
            <consortium name="DOE Joint Genome Institute"/>
            <consortium name="Mycorrhizal Genomics Consortium"/>
            <person name="Kohler A."/>
            <person name="Kuo A."/>
            <person name="Nagy L.G."/>
            <person name="Floudas D."/>
            <person name="Copeland A."/>
            <person name="Barry K.W."/>
            <person name="Cichocki N."/>
            <person name="Veneault-Fourrey C."/>
            <person name="LaButti K."/>
            <person name="Lindquist E.A."/>
            <person name="Lipzen A."/>
            <person name="Lundell T."/>
            <person name="Morin E."/>
            <person name="Murat C."/>
            <person name="Riley R."/>
            <person name="Ohm R."/>
            <person name="Sun H."/>
            <person name="Tunlid A."/>
            <person name="Henrissat B."/>
            <person name="Grigoriev I.V."/>
            <person name="Hibbett D.S."/>
            <person name="Martin F."/>
        </authorList>
    </citation>
    <scope>NUCLEOTIDE SEQUENCE [LARGE SCALE GENOMIC DNA]</scope>
    <source>
        <strain evidence="3">Marx 270</strain>
    </source>
</reference>
<name>A0A0C3PMA7_PISTI</name>
<evidence type="ECO:0000256" key="1">
    <source>
        <dbReference type="SAM" id="MobiDB-lite"/>
    </source>
</evidence>
<keyword evidence="3" id="KW-1185">Reference proteome</keyword>
<dbReference type="InParanoid" id="A0A0C3PMA7"/>
<reference evidence="2 3" key="1">
    <citation type="submission" date="2014-04" db="EMBL/GenBank/DDBJ databases">
        <authorList>
            <consortium name="DOE Joint Genome Institute"/>
            <person name="Kuo A."/>
            <person name="Kohler A."/>
            <person name="Costa M.D."/>
            <person name="Nagy L.G."/>
            <person name="Floudas D."/>
            <person name="Copeland A."/>
            <person name="Barry K.W."/>
            <person name="Cichocki N."/>
            <person name="Veneault-Fourrey C."/>
            <person name="LaButti K."/>
            <person name="Lindquist E.A."/>
            <person name="Lipzen A."/>
            <person name="Lundell T."/>
            <person name="Morin E."/>
            <person name="Murat C."/>
            <person name="Sun H."/>
            <person name="Tunlid A."/>
            <person name="Henrissat B."/>
            <person name="Grigoriev I.V."/>
            <person name="Hibbett D.S."/>
            <person name="Martin F."/>
            <person name="Nordberg H.P."/>
            <person name="Cantor M.N."/>
            <person name="Hua S.X."/>
        </authorList>
    </citation>
    <scope>NUCLEOTIDE SEQUENCE [LARGE SCALE GENOMIC DNA]</scope>
    <source>
        <strain evidence="2 3">Marx 270</strain>
    </source>
</reference>
<protein>
    <submittedName>
        <fullName evidence="2">Uncharacterized protein</fullName>
    </submittedName>
</protein>
<gene>
    <name evidence="2" type="ORF">M404DRAFT_996299</name>
</gene>
<dbReference type="AlphaFoldDB" id="A0A0C3PMA7"/>
<evidence type="ECO:0000313" key="3">
    <source>
        <dbReference type="Proteomes" id="UP000054217"/>
    </source>
</evidence>
<evidence type="ECO:0000313" key="2">
    <source>
        <dbReference type="EMBL" id="KIO09459.1"/>
    </source>
</evidence>
<dbReference type="HOGENOM" id="CLU_3069648_0_0_1"/>
<sequence length="53" mass="6118">MDDGGTGWDEPDAILTGRPSHPSRHSWKTERERDKEREGEKIIQFLRALAARN</sequence>
<proteinExistence type="predicted"/>